<dbReference type="GO" id="GO:0000981">
    <property type="term" value="F:DNA-binding transcription factor activity, RNA polymerase II-specific"/>
    <property type="evidence" value="ECO:0007669"/>
    <property type="project" value="InterPro"/>
</dbReference>
<dbReference type="GO" id="GO:0008270">
    <property type="term" value="F:zinc ion binding"/>
    <property type="evidence" value="ECO:0007669"/>
    <property type="project" value="InterPro"/>
</dbReference>
<dbReference type="Proteomes" id="UP001174691">
    <property type="component" value="Unassembled WGS sequence"/>
</dbReference>
<dbReference type="PANTHER" id="PTHR31644">
    <property type="entry name" value="TRANSCRIPTIONAL ACTIVATOR ARO80-RELATED"/>
    <property type="match status" value="1"/>
</dbReference>
<dbReference type="InterPro" id="IPR052780">
    <property type="entry name" value="AAA_Catabolism_Regulators"/>
</dbReference>
<dbReference type="PROSITE" id="PS00463">
    <property type="entry name" value="ZN2_CY6_FUNGAL_1"/>
    <property type="match status" value="1"/>
</dbReference>
<evidence type="ECO:0000256" key="1">
    <source>
        <dbReference type="ARBA" id="ARBA00023242"/>
    </source>
</evidence>
<evidence type="ECO:0000313" key="4">
    <source>
        <dbReference type="EMBL" id="KAJ9131328.1"/>
    </source>
</evidence>
<evidence type="ECO:0000259" key="3">
    <source>
        <dbReference type="PROSITE" id="PS50048"/>
    </source>
</evidence>
<dbReference type="SUPFAM" id="SSF57701">
    <property type="entry name" value="Zn2/Cys6 DNA-binding domain"/>
    <property type="match status" value="1"/>
</dbReference>
<protein>
    <submittedName>
        <fullName evidence="4">C6 transcription factor</fullName>
    </submittedName>
</protein>
<keyword evidence="1" id="KW-0539">Nucleus</keyword>
<dbReference type="GO" id="GO:0005634">
    <property type="term" value="C:nucleus"/>
    <property type="evidence" value="ECO:0007669"/>
    <property type="project" value="TreeGrafter"/>
</dbReference>
<comment type="caution">
    <text evidence="4">The sequence shown here is derived from an EMBL/GenBank/DDBJ whole genome shotgun (WGS) entry which is preliminary data.</text>
</comment>
<evidence type="ECO:0000256" key="2">
    <source>
        <dbReference type="SAM" id="MobiDB-lite"/>
    </source>
</evidence>
<dbReference type="Gene3D" id="4.10.240.10">
    <property type="entry name" value="Zn(2)-C6 fungal-type DNA-binding domain"/>
    <property type="match status" value="1"/>
</dbReference>
<reference evidence="4" key="1">
    <citation type="submission" date="2022-07" db="EMBL/GenBank/DDBJ databases">
        <title>Fungi with potential for degradation of polypropylene.</title>
        <authorList>
            <person name="Gostincar C."/>
        </authorList>
    </citation>
    <scope>NUCLEOTIDE SEQUENCE</scope>
    <source>
        <strain evidence="4">EXF-13287</strain>
    </source>
</reference>
<feature type="region of interest" description="Disordered" evidence="2">
    <location>
        <begin position="516"/>
        <end position="536"/>
    </location>
</feature>
<organism evidence="4 5">
    <name type="scientific">Coniochaeta hoffmannii</name>
    <dbReference type="NCBI Taxonomy" id="91930"/>
    <lineage>
        <taxon>Eukaryota</taxon>
        <taxon>Fungi</taxon>
        <taxon>Dikarya</taxon>
        <taxon>Ascomycota</taxon>
        <taxon>Pezizomycotina</taxon>
        <taxon>Sordariomycetes</taxon>
        <taxon>Sordariomycetidae</taxon>
        <taxon>Coniochaetales</taxon>
        <taxon>Coniochaetaceae</taxon>
        <taxon>Coniochaeta</taxon>
    </lineage>
</organism>
<dbReference type="InterPro" id="IPR036864">
    <property type="entry name" value="Zn2-C6_fun-type_DNA-bd_sf"/>
</dbReference>
<feature type="compositionally biased region" description="Basic residues" evidence="2">
    <location>
        <begin position="53"/>
        <end position="62"/>
    </location>
</feature>
<name>A0AA38VJL6_9PEZI</name>
<dbReference type="AlphaFoldDB" id="A0AA38VJL6"/>
<gene>
    <name evidence="4" type="ORF">NKR19_g9562</name>
</gene>
<sequence length="767" mass="82995">MPSDSGIGREKRASRACLACRARKTRCDLGDSDGGPPCRRCAQEQQECILVKSRRGGRRVKRSLAAAAANGSSLPPPQTPNLTKAAESNASCNDDTPSTAAGPGEDRWQSRPATSPRQGLRQWDGGWRETGSGSATLRRQSSAASDIENHIASADLLNPSDALDLLAQVADRDAAESRGELLLHVHRSSREKGIPQPRNPQSAIFPPIAEGYLAVADVLPLLKHYHEKYHPYFPIAHTDIFRSEDVLQWIDKEPHLLTAVLTVASKDEPSWAAIHEACSKHMETLISGLIYRGSNTVGAVEALLILAEWAPQRLQEKPTIGRGEEDQGAWMQVGVAIRLGYLQRLEQTGLLQAKDPKPDGFSRKQLAWAACYMSDRHVSIRLGKGFWSRGPGPSTVLRAADFPTLQAQQMGSDDLSLLFQAHLELTQLFGNAHDILYSSTSHREQLYLGGEYVRYIDDFTSTLRKWKLVWGSLSFTPHVKATLILSYDFLRLYINAFAFQATINRALARVRQQNSLSSLTSSPPPPPPPTAAAAAKPSSTSYPLFSDVAGSCDARFIYESIDAANSLLGTLNGFIDPATGLRYMPLKYYLYVIYAAVFLFKARLAGALGREAGGSVRRTINVTIDRLQRSSVSPDSIGNRYARSLYLLWRKTPPSQQQKSGGGAGEKQLGGEAGLAGAGGQLAMDPALFGGEQAGGGGGGGGGKGPDLSGFSWRDLDALGNFITNDLSVTDSMLASPSFNSDQTAPGLDPGSNEWYDLLWSGADVVF</sequence>
<dbReference type="EMBL" id="JANBVN010000238">
    <property type="protein sequence ID" value="KAJ9131328.1"/>
    <property type="molecule type" value="Genomic_DNA"/>
</dbReference>
<feature type="compositionally biased region" description="Polar residues" evidence="2">
    <location>
        <begin position="80"/>
        <end position="99"/>
    </location>
</feature>
<dbReference type="InterPro" id="IPR001138">
    <property type="entry name" value="Zn2Cys6_DnaBD"/>
</dbReference>
<dbReference type="PANTHER" id="PTHR31644:SF1">
    <property type="entry name" value="ZN(II)2CYS6 TRANSCRIPTION FACTOR (EUROFUNG)"/>
    <property type="match status" value="1"/>
</dbReference>
<feature type="domain" description="Zn(2)-C6 fungal-type" evidence="3">
    <location>
        <begin position="16"/>
        <end position="50"/>
    </location>
</feature>
<feature type="region of interest" description="Disordered" evidence="2">
    <location>
        <begin position="53"/>
        <end position="142"/>
    </location>
</feature>
<feature type="compositionally biased region" description="Polar residues" evidence="2">
    <location>
        <begin position="131"/>
        <end position="142"/>
    </location>
</feature>
<dbReference type="CDD" id="cd00067">
    <property type="entry name" value="GAL4"/>
    <property type="match status" value="1"/>
</dbReference>
<dbReference type="SMART" id="SM00066">
    <property type="entry name" value="GAL4"/>
    <property type="match status" value="1"/>
</dbReference>
<dbReference type="CDD" id="cd12148">
    <property type="entry name" value="fungal_TF_MHR"/>
    <property type="match status" value="1"/>
</dbReference>
<proteinExistence type="predicted"/>
<accession>A0AA38VJL6</accession>
<dbReference type="PROSITE" id="PS50048">
    <property type="entry name" value="ZN2_CY6_FUNGAL_2"/>
    <property type="match status" value="1"/>
</dbReference>
<evidence type="ECO:0000313" key="5">
    <source>
        <dbReference type="Proteomes" id="UP001174691"/>
    </source>
</evidence>
<keyword evidence="5" id="KW-1185">Reference proteome</keyword>
<dbReference type="Pfam" id="PF00172">
    <property type="entry name" value="Zn_clus"/>
    <property type="match status" value="1"/>
</dbReference>